<dbReference type="GO" id="GO:0004715">
    <property type="term" value="F:non-membrane spanning protein tyrosine kinase activity"/>
    <property type="evidence" value="ECO:0007669"/>
    <property type="project" value="UniProtKB-EC"/>
</dbReference>
<feature type="region of interest" description="Disordered" evidence="16">
    <location>
        <begin position="514"/>
        <end position="534"/>
    </location>
</feature>
<reference evidence="21" key="1">
    <citation type="submission" date="2021-04" db="EMBL/GenBank/DDBJ databases">
        <title>Pseudaminobacter soli sp. nov., isolated from paddy soil contaminated by heavy metals.</title>
        <authorList>
            <person name="Zhang K."/>
        </authorList>
    </citation>
    <scope>NUCLEOTIDE SEQUENCE</scope>
    <source>
        <strain evidence="21">19-2017</strain>
    </source>
</reference>
<evidence type="ECO:0000256" key="1">
    <source>
        <dbReference type="ARBA" id="ARBA00004429"/>
    </source>
</evidence>
<dbReference type="InterPro" id="IPR050445">
    <property type="entry name" value="Bact_polysacc_biosynth/exp"/>
</dbReference>
<evidence type="ECO:0000313" key="22">
    <source>
        <dbReference type="Proteomes" id="UP000680348"/>
    </source>
</evidence>
<name>A0A942I2D8_9HYPH</name>
<keyword evidence="7 21" id="KW-0808">Transferase</keyword>
<dbReference type="PANTHER" id="PTHR32309:SF13">
    <property type="entry name" value="FERRIC ENTEROBACTIN TRANSPORT PROTEIN FEPE"/>
    <property type="match status" value="1"/>
</dbReference>
<evidence type="ECO:0000256" key="8">
    <source>
        <dbReference type="ARBA" id="ARBA00022692"/>
    </source>
</evidence>
<dbReference type="Gene3D" id="3.40.50.300">
    <property type="entry name" value="P-loop containing nucleotide triphosphate hydrolases"/>
    <property type="match status" value="1"/>
</dbReference>
<dbReference type="InterPro" id="IPR005700">
    <property type="entry name" value="EPS_ExoP-like"/>
</dbReference>
<dbReference type="InterPro" id="IPR032807">
    <property type="entry name" value="GNVR"/>
</dbReference>
<comment type="similarity">
    <text evidence="3">Belongs to the etk/wzc family.</text>
</comment>
<dbReference type="InterPro" id="IPR025669">
    <property type="entry name" value="AAA_dom"/>
</dbReference>
<evidence type="ECO:0000256" key="4">
    <source>
        <dbReference type="ARBA" id="ARBA00011903"/>
    </source>
</evidence>
<evidence type="ECO:0000256" key="9">
    <source>
        <dbReference type="ARBA" id="ARBA00022741"/>
    </source>
</evidence>
<evidence type="ECO:0000256" key="17">
    <source>
        <dbReference type="SAM" id="Phobius"/>
    </source>
</evidence>
<keyword evidence="6" id="KW-0997">Cell inner membrane</keyword>
<dbReference type="NCBIfam" id="TIGR01005">
    <property type="entry name" value="eps_transp_fam"/>
    <property type="match status" value="1"/>
</dbReference>
<dbReference type="EC" id="2.7.10.2" evidence="4"/>
<protein>
    <recommendedName>
        <fullName evidence="4">non-specific protein-tyrosine kinase</fullName>
        <ecNumber evidence="4">2.7.10.2</ecNumber>
    </recommendedName>
</protein>
<keyword evidence="14" id="KW-0829">Tyrosine-protein kinase</keyword>
<keyword evidence="22" id="KW-1185">Reference proteome</keyword>
<dbReference type="EMBL" id="JAGWCR010000003">
    <property type="protein sequence ID" value="MBS3648603.1"/>
    <property type="molecule type" value="Genomic_DNA"/>
</dbReference>
<dbReference type="GO" id="GO:0005886">
    <property type="term" value="C:plasma membrane"/>
    <property type="evidence" value="ECO:0007669"/>
    <property type="project" value="UniProtKB-SubCell"/>
</dbReference>
<evidence type="ECO:0000256" key="2">
    <source>
        <dbReference type="ARBA" id="ARBA00007316"/>
    </source>
</evidence>
<comment type="subcellular location">
    <subcellularLocation>
        <location evidence="1">Cell inner membrane</location>
        <topology evidence="1">Multi-pass membrane protein</topology>
    </subcellularLocation>
</comment>
<evidence type="ECO:0000256" key="7">
    <source>
        <dbReference type="ARBA" id="ARBA00022679"/>
    </source>
</evidence>
<evidence type="ECO:0000259" key="18">
    <source>
        <dbReference type="Pfam" id="PF02706"/>
    </source>
</evidence>
<comment type="caution">
    <text evidence="21">The sequence shown here is derived from an EMBL/GenBank/DDBJ whole genome shotgun (WGS) entry which is preliminary data.</text>
</comment>
<evidence type="ECO:0000256" key="10">
    <source>
        <dbReference type="ARBA" id="ARBA00022777"/>
    </source>
</evidence>
<keyword evidence="8 17" id="KW-0812">Transmembrane</keyword>
<evidence type="ECO:0000256" key="13">
    <source>
        <dbReference type="ARBA" id="ARBA00023136"/>
    </source>
</evidence>
<keyword evidence="11" id="KW-0067">ATP-binding</keyword>
<keyword evidence="12 17" id="KW-1133">Transmembrane helix</keyword>
<evidence type="ECO:0000256" key="16">
    <source>
        <dbReference type="SAM" id="MobiDB-lite"/>
    </source>
</evidence>
<sequence length="778" mass="83992">MHQTSFPPTSRLSMTTDDADRFIDLERLAAIAIRQARVAALCAAVGLVLGALYLVFTPAEYTASTRILLDDSLTKFAEEKDAAPVRMQADSMISSEVEILKSARLARAVVLAEKLHENEAFLNPPRSPIGWMKDQIKSIVGLFSFGPAPSAASVENAKIGKAVALLQSSISAERAGRSYVIDVSFRSNDRKLAGATTRAYAEAYLSDQLDANFDATQRATIWLQGRLDELRESSQAAALEVAKFRAENGLTAARGELISEQQLSDLNSQLIVAQADTANAFGRYSQFKSIIDSGPENAVRNATIPSNSGNSAVINDLKARYLNVSKRQQEIAARFGEEHAQAVALRREQADLEKQIFQELKQITESYRNEYEVAKARETSLRENVGHMAGQSSETSESMVQLRALEQRSTALATLYQTFLSRHEEASQQQSFPIAKARVISEAGDPVSPSSPRKSMVLGLSLVLGLFAGAGLGALQEFRERFFRTGEDVRSALNINFLGYLPIVGTRLTTAASPVAAGPNPGDRQPRDQSGSVTPRILRVAVNAPASSFAETLRNAKVASDVVLQDRPSKVIGFVSSLPSEGKTTVAANFAGLLASQGARTLLIDGDLRNPGLSRGLSLTPDKGLVEAIVGDQPWRSTVLVDRSTKLAVMPAAVRGRLSHTSELISGPGMRDLLKDARTAYDYIIVDLPPLGPVVDAKAFAPLADGFVMVAEWGGTPRALVRATLQAEPQIAAKVLGIILNKTDMKKLARYGSFGGSEQYLDRYSAYYVDQVGMDGKA</sequence>
<feature type="transmembrane region" description="Helical" evidence="17">
    <location>
        <begin position="38"/>
        <end position="56"/>
    </location>
</feature>
<dbReference type="NCBIfam" id="TIGR01007">
    <property type="entry name" value="eps_fam"/>
    <property type="match status" value="1"/>
</dbReference>
<dbReference type="InterPro" id="IPR027417">
    <property type="entry name" value="P-loop_NTPase"/>
</dbReference>
<comment type="catalytic activity">
    <reaction evidence="15">
        <text>L-tyrosyl-[protein] + ATP = O-phospho-L-tyrosyl-[protein] + ADP + H(+)</text>
        <dbReference type="Rhea" id="RHEA:10596"/>
        <dbReference type="Rhea" id="RHEA-COMP:10136"/>
        <dbReference type="Rhea" id="RHEA-COMP:20101"/>
        <dbReference type="ChEBI" id="CHEBI:15378"/>
        <dbReference type="ChEBI" id="CHEBI:30616"/>
        <dbReference type="ChEBI" id="CHEBI:46858"/>
        <dbReference type="ChEBI" id="CHEBI:61978"/>
        <dbReference type="ChEBI" id="CHEBI:456216"/>
        <dbReference type="EC" id="2.7.10.2"/>
    </reaction>
</comment>
<dbReference type="AlphaFoldDB" id="A0A942I2D8"/>
<evidence type="ECO:0000256" key="11">
    <source>
        <dbReference type="ARBA" id="ARBA00022840"/>
    </source>
</evidence>
<keyword evidence="5" id="KW-1003">Cell membrane</keyword>
<evidence type="ECO:0000256" key="6">
    <source>
        <dbReference type="ARBA" id="ARBA00022519"/>
    </source>
</evidence>
<comment type="similarity">
    <text evidence="2">Belongs to the CpsD/CapB family.</text>
</comment>
<organism evidence="21 22">
    <name type="scientific">Pseudaminobacter soli</name>
    <name type="common">ex Zhang et al. 2022</name>
    <dbReference type="NCBI Taxonomy" id="2831468"/>
    <lineage>
        <taxon>Bacteria</taxon>
        <taxon>Pseudomonadati</taxon>
        <taxon>Pseudomonadota</taxon>
        <taxon>Alphaproteobacteria</taxon>
        <taxon>Hyphomicrobiales</taxon>
        <taxon>Phyllobacteriaceae</taxon>
        <taxon>Pseudaminobacter</taxon>
    </lineage>
</organism>
<evidence type="ECO:0000259" key="20">
    <source>
        <dbReference type="Pfam" id="PF13807"/>
    </source>
</evidence>
<evidence type="ECO:0000256" key="15">
    <source>
        <dbReference type="ARBA" id="ARBA00051245"/>
    </source>
</evidence>
<gene>
    <name evidence="21" type="ORF">KEU06_08170</name>
</gene>
<feature type="domain" description="AAA" evidence="19">
    <location>
        <begin position="581"/>
        <end position="695"/>
    </location>
</feature>
<feature type="domain" description="Polysaccharide chain length determinant N-terminal" evidence="18">
    <location>
        <begin position="23"/>
        <end position="110"/>
    </location>
</feature>
<dbReference type="InterPro" id="IPR003856">
    <property type="entry name" value="LPS_length_determ_N"/>
</dbReference>
<evidence type="ECO:0000313" key="21">
    <source>
        <dbReference type="EMBL" id="MBS3648603.1"/>
    </source>
</evidence>
<keyword evidence="13 17" id="KW-0472">Membrane</keyword>
<dbReference type="GO" id="GO:0005524">
    <property type="term" value="F:ATP binding"/>
    <property type="evidence" value="ECO:0007669"/>
    <property type="project" value="UniProtKB-KW"/>
</dbReference>
<evidence type="ECO:0000256" key="5">
    <source>
        <dbReference type="ARBA" id="ARBA00022475"/>
    </source>
</evidence>
<dbReference type="CDD" id="cd05387">
    <property type="entry name" value="BY-kinase"/>
    <property type="match status" value="1"/>
</dbReference>
<evidence type="ECO:0000256" key="12">
    <source>
        <dbReference type="ARBA" id="ARBA00022989"/>
    </source>
</evidence>
<evidence type="ECO:0000259" key="19">
    <source>
        <dbReference type="Pfam" id="PF13614"/>
    </source>
</evidence>
<dbReference type="InterPro" id="IPR005702">
    <property type="entry name" value="Wzc-like_C"/>
</dbReference>
<dbReference type="Pfam" id="PF02706">
    <property type="entry name" value="Wzz"/>
    <property type="match status" value="1"/>
</dbReference>
<dbReference type="Proteomes" id="UP000680348">
    <property type="component" value="Unassembled WGS sequence"/>
</dbReference>
<dbReference type="SUPFAM" id="SSF52540">
    <property type="entry name" value="P-loop containing nucleoside triphosphate hydrolases"/>
    <property type="match status" value="1"/>
</dbReference>
<keyword evidence="9" id="KW-0547">Nucleotide-binding</keyword>
<feature type="domain" description="Tyrosine-protein kinase G-rich" evidence="20">
    <location>
        <begin position="413"/>
        <end position="473"/>
    </location>
</feature>
<accession>A0A942I2D8</accession>
<dbReference type="Pfam" id="PF13807">
    <property type="entry name" value="GNVR"/>
    <property type="match status" value="1"/>
</dbReference>
<keyword evidence="10" id="KW-0418">Kinase</keyword>
<dbReference type="PANTHER" id="PTHR32309">
    <property type="entry name" value="TYROSINE-PROTEIN KINASE"/>
    <property type="match status" value="1"/>
</dbReference>
<dbReference type="Pfam" id="PF13614">
    <property type="entry name" value="AAA_31"/>
    <property type="match status" value="1"/>
</dbReference>
<evidence type="ECO:0000256" key="3">
    <source>
        <dbReference type="ARBA" id="ARBA00008883"/>
    </source>
</evidence>
<proteinExistence type="inferred from homology"/>
<evidence type="ECO:0000256" key="14">
    <source>
        <dbReference type="ARBA" id="ARBA00023137"/>
    </source>
</evidence>